<evidence type="ECO:0000313" key="2">
    <source>
        <dbReference type="Proteomes" id="UP000265520"/>
    </source>
</evidence>
<organism evidence="1 2">
    <name type="scientific">Trifolium medium</name>
    <dbReference type="NCBI Taxonomy" id="97028"/>
    <lineage>
        <taxon>Eukaryota</taxon>
        <taxon>Viridiplantae</taxon>
        <taxon>Streptophyta</taxon>
        <taxon>Embryophyta</taxon>
        <taxon>Tracheophyta</taxon>
        <taxon>Spermatophyta</taxon>
        <taxon>Magnoliopsida</taxon>
        <taxon>eudicotyledons</taxon>
        <taxon>Gunneridae</taxon>
        <taxon>Pentapetalae</taxon>
        <taxon>rosids</taxon>
        <taxon>fabids</taxon>
        <taxon>Fabales</taxon>
        <taxon>Fabaceae</taxon>
        <taxon>Papilionoideae</taxon>
        <taxon>50 kb inversion clade</taxon>
        <taxon>NPAAA clade</taxon>
        <taxon>Hologalegina</taxon>
        <taxon>IRL clade</taxon>
        <taxon>Trifolieae</taxon>
        <taxon>Trifolium</taxon>
    </lineage>
</organism>
<evidence type="ECO:0000313" key="1">
    <source>
        <dbReference type="EMBL" id="MCI96917.1"/>
    </source>
</evidence>
<protein>
    <submittedName>
        <fullName evidence="1">Uncharacterized protein</fullName>
    </submittedName>
</protein>
<proteinExistence type="predicted"/>
<name>A0A392W959_9FABA</name>
<dbReference type="EMBL" id="LXQA011428092">
    <property type="protein sequence ID" value="MCI96917.1"/>
    <property type="molecule type" value="Genomic_DNA"/>
</dbReference>
<dbReference type="Proteomes" id="UP000265520">
    <property type="component" value="Unassembled WGS sequence"/>
</dbReference>
<keyword evidence="2" id="KW-1185">Reference proteome</keyword>
<sequence>MKMEFGQIWPGEAHRRAPCPSLPWPGQVAWPPACTVHKMHFVDL</sequence>
<dbReference type="AlphaFoldDB" id="A0A392W959"/>
<comment type="caution">
    <text evidence="1">The sequence shown here is derived from an EMBL/GenBank/DDBJ whole genome shotgun (WGS) entry which is preliminary data.</text>
</comment>
<reference evidence="1 2" key="1">
    <citation type="journal article" date="2018" name="Front. Plant Sci.">
        <title>Red Clover (Trifolium pratense) and Zigzag Clover (T. medium) - A Picture of Genomic Similarities and Differences.</title>
        <authorList>
            <person name="Dluhosova J."/>
            <person name="Istvanek J."/>
            <person name="Nedelnik J."/>
            <person name="Repkova J."/>
        </authorList>
    </citation>
    <scope>NUCLEOTIDE SEQUENCE [LARGE SCALE GENOMIC DNA]</scope>
    <source>
        <strain evidence="2">cv. 10/8</strain>
        <tissue evidence="1">Leaf</tissue>
    </source>
</reference>
<feature type="non-terminal residue" evidence="1">
    <location>
        <position position="44"/>
    </location>
</feature>
<accession>A0A392W959</accession>